<dbReference type="InterPro" id="IPR027396">
    <property type="entry name" value="DsrEFH-like"/>
</dbReference>
<dbReference type="AlphaFoldDB" id="A0A5K8A9T7"/>
<protein>
    <submittedName>
        <fullName evidence="1">Uncharacterized protein</fullName>
    </submittedName>
</protein>
<keyword evidence="2" id="KW-1185">Reference proteome</keyword>
<sequence>MDTIFICRDALANSLISNLVLAMEAKKAGAEVGVIFTEEALLALSGQTWAWSPLMGDRDTRMAIAKSAKKMDIPMVSAKDARQIDTKVLLESASESGVRLIACSLWTSLLPVEGKLPPFVEKVDLDAAVKTLAESKTVIGSL</sequence>
<name>A0A5K8A9T7_9BACT</name>
<evidence type="ECO:0000313" key="1">
    <source>
        <dbReference type="EMBL" id="BBO89249.1"/>
    </source>
</evidence>
<dbReference type="RefSeq" id="WP_155310476.1">
    <property type="nucleotide sequence ID" value="NZ_AP021879.1"/>
</dbReference>
<accession>A0A5K8A9T7</accession>
<dbReference type="Gene3D" id="3.40.1260.10">
    <property type="entry name" value="DsrEFH-like"/>
    <property type="match status" value="1"/>
</dbReference>
<organism evidence="1 2">
    <name type="scientific">Desulfosarcina ovata subsp. ovata</name>
    <dbReference type="NCBI Taxonomy" id="2752305"/>
    <lineage>
        <taxon>Bacteria</taxon>
        <taxon>Pseudomonadati</taxon>
        <taxon>Thermodesulfobacteriota</taxon>
        <taxon>Desulfobacteria</taxon>
        <taxon>Desulfobacterales</taxon>
        <taxon>Desulfosarcinaceae</taxon>
        <taxon>Desulfosarcina</taxon>
    </lineage>
</organism>
<dbReference type="EMBL" id="AP021879">
    <property type="protein sequence ID" value="BBO89249.1"/>
    <property type="molecule type" value="Genomic_DNA"/>
</dbReference>
<dbReference type="Proteomes" id="UP000422108">
    <property type="component" value="Chromosome"/>
</dbReference>
<evidence type="ECO:0000313" key="2">
    <source>
        <dbReference type="Proteomes" id="UP000422108"/>
    </source>
</evidence>
<reference evidence="1 2" key="1">
    <citation type="submission" date="2019-11" db="EMBL/GenBank/DDBJ databases">
        <title>Comparative genomics of hydrocarbon-degrading Desulfosarcina strains.</title>
        <authorList>
            <person name="Watanabe M."/>
            <person name="Kojima H."/>
            <person name="Fukui M."/>
        </authorList>
    </citation>
    <scope>NUCLEOTIDE SEQUENCE [LARGE SCALE GENOMIC DNA]</scope>
    <source>
        <strain evidence="2">oXyS1</strain>
    </source>
</reference>
<proteinExistence type="predicted"/>
<gene>
    <name evidence="1" type="ORF">DSCOOX_24290</name>
</gene>